<dbReference type="InterPro" id="IPR015943">
    <property type="entry name" value="WD40/YVTN_repeat-like_dom_sf"/>
</dbReference>
<dbReference type="GO" id="GO:0035556">
    <property type="term" value="P:intracellular signal transduction"/>
    <property type="evidence" value="ECO:0007669"/>
    <property type="project" value="InterPro"/>
</dbReference>
<dbReference type="SUPFAM" id="SSF63829">
    <property type="entry name" value="Calcium-dependent phosphotriesterase"/>
    <property type="match status" value="1"/>
</dbReference>
<dbReference type="InterPro" id="IPR036036">
    <property type="entry name" value="SOCS_box-like_dom_sf"/>
</dbReference>
<dbReference type="InterPro" id="IPR001680">
    <property type="entry name" value="WD40_rpt"/>
</dbReference>
<evidence type="ECO:0000256" key="5">
    <source>
        <dbReference type="SAM" id="MobiDB-lite"/>
    </source>
</evidence>
<evidence type="ECO:0000313" key="7">
    <source>
        <dbReference type="EnsemblMetazoa" id="XP_003725317"/>
    </source>
</evidence>
<name>A0A7M7GFC8_STRPU</name>
<dbReference type="Pfam" id="PF07525">
    <property type="entry name" value="SOCS_box"/>
    <property type="match status" value="1"/>
</dbReference>
<protein>
    <recommendedName>
        <fullName evidence="6">SOCS box domain-containing protein</fullName>
    </recommendedName>
</protein>
<feature type="compositionally biased region" description="Low complexity" evidence="5">
    <location>
        <begin position="41"/>
        <end position="65"/>
    </location>
</feature>
<evidence type="ECO:0000259" key="6">
    <source>
        <dbReference type="PROSITE" id="PS50225"/>
    </source>
</evidence>
<organism evidence="7 8">
    <name type="scientific">Strongylocentrotus purpuratus</name>
    <name type="common">Purple sea urchin</name>
    <dbReference type="NCBI Taxonomy" id="7668"/>
    <lineage>
        <taxon>Eukaryota</taxon>
        <taxon>Metazoa</taxon>
        <taxon>Echinodermata</taxon>
        <taxon>Eleutherozoa</taxon>
        <taxon>Echinozoa</taxon>
        <taxon>Echinoidea</taxon>
        <taxon>Euechinoidea</taxon>
        <taxon>Echinacea</taxon>
        <taxon>Camarodonta</taxon>
        <taxon>Echinidea</taxon>
        <taxon>Strongylocentrotidae</taxon>
        <taxon>Strongylocentrotus</taxon>
    </lineage>
</organism>
<dbReference type="OrthoDB" id="2013972at2759"/>
<dbReference type="PROSITE" id="PS00678">
    <property type="entry name" value="WD_REPEATS_1"/>
    <property type="match status" value="1"/>
</dbReference>
<dbReference type="PROSITE" id="PS50082">
    <property type="entry name" value="WD_REPEATS_2"/>
    <property type="match status" value="1"/>
</dbReference>
<dbReference type="RefSeq" id="XP_003725317.1">
    <property type="nucleotide sequence ID" value="XM_003725269.3"/>
</dbReference>
<feature type="domain" description="SOCS box" evidence="6">
    <location>
        <begin position="464"/>
        <end position="494"/>
    </location>
</feature>
<keyword evidence="1 4" id="KW-0853">WD repeat</keyword>
<sequence length="499" mass="55336">MGSSNSKSNTDTSARYSVPKKTLKSFPWKSLQRRQCSVNASTMTHSPPSSSAPSSPSRTSSTNSEPPSPTARPTECPRNTGGQIRIVIDLARSYHLSTHERSNIRWHTSCQFAPFDDSRLVTCVGVASDVTGRRIDLSSTLYQRDDVVHVWSLDGAKNKCYSVRKRHNDKVPAHCRMLGDGRYICYAESNRLVFRSSSNPKHFFLRDTLFQPGGVFKYCAVSSNDSYAASIVQLKSVYKLYVFSTDFFLPFYGQACHEIYPAFLNDCCNNSSGRDSVECRFTPDADYIAVSSSKGSLFIVRRQNLTLFRGVFPRVDSQGKSIALSGVGAYAFHPLFSHHLVTCCTTAQRLVTYNVNTNVCTLSEPMAEDIGVPDRLSYNSEGTMVAVAGSKSRIAVFYSDTAQVLAILDTNIDCTHCALQIRNPVPGYRPHITDLSFSHDTSHIAGSSDDGLVRVWELPPTMDLQRMCRLAILRQVPAHKVSQLPLPPLLKSYIIGNPH</sequence>
<feature type="region of interest" description="Disordered" evidence="5">
    <location>
        <begin position="1"/>
        <end position="81"/>
    </location>
</feature>
<dbReference type="KEGG" id="spu:100890820"/>
<dbReference type="Gene3D" id="1.10.750.20">
    <property type="entry name" value="SOCS box"/>
    <property type="match status" value="1"/>
</dbReference>
<keyword evidence="8" id="KW-1185">Reference proteome</keyword>
<feature type="compositionally biased region" description="Polar residues" evidence="5">
    <location>
        <begin position="1"/>
        <end position="15"/>
    </location>
</feature>
<dbReference type="EnsemblMetazoa" id="XM_003725269">
    <property type="protein sequence ID" value="XP_003725317"/>
    <property type="gene ID" value="LOC100890820"/>
</dbReference>
<evidence type="ECO:0000256" key="4">
    <source>
        <dbReference type="PROSITE-ProRule" id="PRU00221"/>
    </source>
</evidence>
<dbReference type="Gene3D" id="2.130.10.10">
    <property type="entry name" value="YVTN repeat-like/Quinoprotein amine dehydrogenase"/>
    <property type="match status" value="1"/>
</dbReference>
<dbReference type="AlphaFoldDB" id="A0A7M7GFC8"/>
<dbReference type="OMA" id="WQLPVKM"/>
<dbReference type="InterPro" id="IPR051983">
    <property type="entry name" value="WSB_SOCS-box_domain"/>
</dbReference>
<dbReference type="InterPro" id="IPR001496">
    <property type="entry name" value="SOCS_box"/>
</dbReference>
<feature type="repeat" description="WD" evidence="4">
    <location>
        <begin position="425"/>
        <end position="458"/>
    </location>
</feature>
<dbReference type="PANTHER" id="PTHR15622">
    <property type="entry name" value="WD40 REPEAT PROTEIN"/>
    <property type="match status" value="1"/>
</dbReference>
<reference evidence="8" key="1">
    <citation type="submission" date="2015-02" db="EMBL/GenBank/DDBJ databases">
        <title>Genome sequencing for Strongylocentrotus purpuratus.</title>
        <authorList>
            <person name="Murali S."/>
            <person name="Liu Y."/>
            <person name="Vee V."/>
            <person name="English A."/>
            <person name="Wang M."/>
            <person name="Skinner E."/>
            <person name="Han Y."/>
            <person name="Muzny D.M."/>
            <person name="Worley K.C."/>
            <person name="Gibbs R.A."/>
        </authorList>
    </citation>
    <scope>NUCLEOTIDE SEQUENCE</scope>
</reference>
<reference evidence="7" key="2">
    <citation type="submission" date="2021-01" db="UniProtKB">
        <authorList>
            <consortium name="EnsemblMetazoa"/>
        </authorList>
    </citation>
    <scope>IDENTIFICATION</scope>
</reference>
<dbReference type="Proteomes" id="UP000007110">
    <property type="component" value="Unassembled WGS sequence"/>
</dbReference>
<proteinExistence type="predicted"/>
<dbReference type="SUPFAM" id="SSF158235">
    <property type="entry name" value="SOCS box-like"/>
    <property type="match status" value="1"/>
</dbReference>
<evidence type="ECO:0000256" key="1">
    <source>
        <dbReference type="ARBA" id="ARBA00022574"/>
    </source>
</evidence>
<evidence type="ECO:0000256" key="2">
    <source>
        <dbReference type="ARBA" id="ARBA00022737"/>
    </source>
</evidence>
<dbReference type="PROSITE" id="PS50294">
    <property type="entry name" value="WD_REPEATS_REGION"/>
    <property type="match status" value="1"/>
</dbReference>
<dbReference type="InterPro" id="IPR019775">
    <property type="entry name" value="WD40_repeat_CS"/>
</dbReference>
<evidence type="ECO:0000256" key="3">
    <source>
        <dbReference type="ARBA" id="ARBA00022786"/>
    </source>
</evidence>
<keyword evidence="3" id="KW-0833">Ubl conjugation pathway</keyword>
<dbReference type="GeneID" id="100890820"/>
<dbReference type="InParanoid" id="A0A7M7GFC8"/>
<evidence type="ECO:0000313" key="8">
    <source>
        <dbReference type="Proteomes" id="UP000007110"/>
    </source>
</evidence>
<dbReference type="PANTHER" id="PTHR15622:SF2">
    <property type="entry name" value="U4_U6 SMALL NUCLEAR RIBONUCLEOPROTEIN PRP4"/>
    <property type="match status" value="1"/>
</dbReference>
<keyword evidence="2" id="KW-0677">Repeat</keyword>
<accession>A0A7M7GFC8</accession>
<dbReference type="PROSITE" id="PS50225">
    <property type="entry name" value="SOCS"/>
    <property type="match status" value="1"/>
</dbReference>